<keyword evidence="8" id="KW-1185">Reference proteome</keyword>
<keyword evidence="2" id="KW-0813">Transport</keyword>
<evidence type="ECO:0000256" key="1">
    <source>
        <dbReference type="ARBA" id="ARBA00004141"/>
    </source>
</evidence>
<feature type="transmembrane region" description="Helical" evidence="6">
    <location>
        <begin position="170"/>
        <end position="193"/>
    </location>
</feature>
<accession>A0A0P6VJ37</accession>
<dbReference type="PANTHER" id="PTHR42865">
    <property type="entry name" value="PROTON/GLUTAMATE-ASPARTATE SYMPORTER"/>
    <property type="match status" value="1"/>
</dbReference>
<dbReference type="GO" id="GO:0005886">
    <property type="term" value="C:plasma membrane"/>
    <property type="evidence" value="ECO:0007669"/>
    <property type="project" value="TreeGrafter"/>
</dbReference>
<feature type="transmembrane region" description="Helical" evidence="6">
    <location>
        <begin position="80"/>
        <end position="102"/>
    </location>
</feature>
<dbReference type="OrthoDB" id="9766690at2"/>
<dbReference type="PRINTS" id="PR00173">
    <property type="entry name" value="EDTRNSPORT"/>
</dbReference>
<feature type="transmembrane region" description="Helical" evidence="6">
    <location>
        <begin position="318"/>
        <end position="336"/>
    </location>
</feature>
<evidence type="ECO:0000256" key="5">
    <source>
        <dbReference type="ARBA" id="ARBA00023136"/>
    </source>
</evidence>
<dbReference type="AlphaFoldDB" id="A0A0P6VJ37"/>
<dbReference type="EMBL" id="LJYW01000001">
    <property type="protein sequence ID" value="KPL51092.1"/>
    <property type="molecule type" value="Genomic_DNA"/>
</dbReference>
<dbReference type="Pfam" id="PF00375">
    <property type="entry name" value="SDF"/>
    <property type="match status" value="1"/>
</dbReference>
<dbReference type="RefSeq" id="WP_054357255.1">
    <property type="nucleotide sequence ID" value="NZ_JAPCYQ010000001.1"/>
</dbReference>
<sequence>MKTDRIVSILQSPVSVFAFIGGGVLFGIKYPDLSRDLAPLGQTYLSLLKMVVLPFIVSSIIFSVRALIRDPGSSKYLLRIVAAILLVSFMSVAVGGTLALTLKPGEIQDQQTRLEFGKLVARDNGVATDLQMTLAEPSKAPDAHSPFAYVVELVPSNIFNALASGDTLKVLLFSILFGIAVGHVPHTVSASLADALDTVYRACIVLTRWFNVLLPFASFAMIAEQVSNLGPQSLLVMLDYLRVMGIATLVFVSASLIIVSFATGMSIWRVFREHQNVFMMAIATRSSVACIPVMIELLSERLQFRRTVVELMVPLQTALLRAGPIMVYVIGTLFIAQLYGRDLRPEELVLLGLSSVLLGLTTAGMSGIVIISQMSILCGYFAIPFEAAFVLFIAVEAVSDTFRTLTLVSTITAATAAVSPLDPRADPIEDLDFDLVSRPAA</sequence>
<feature type="transmembrane region" description="Helical" evidence="6">
    <location>
        <begin position="348"/>
        <end position="368"/>
    </location>
</feature>
<keyword evidence="3 6" id="KW-0812">Transmembrane</keyword>
<keyword evidence="5 6" id="KW-0472">Membrane</keyword>
<feature type="transmembrane region" description="Helical" evidence="6">
    <location>
        <begin position="48"/>
        <end position="68"/>
    </location>
</feature>
<evidence type="ECO:0000313" key="7">
    <source>
        <dbReference type="EMBL" id="KPL51092.1"/>
    </source>
</evidence>
<evidence type="ECO:0000256" key="6">
    <source>
        <dbReference type="SAM" id="Phobius"/>
    </source>
</evidence>
<name>A0A0P6VJ37_9HYPH</name>
<evidence type="ECO:0008006" key="9">
    <source>
        <dbReference type="Google" id="ProtNLM"/>
    </source>
</evidence>
<feature type="transmembrane region" description="Helical" evidence="6">
    <location>
        <begin position="205"/>
        <end position="223"/>
    </location>
</feature>
<feature type="transmembrane region" description="Helical" evidence="6">
    <location>
        <begin position="243"/>
        <end position="265"/>
    </location>
</feature>
<feature type="transmembrane region" description="Helical" evidence="6">
    <location>
        <begin position="7"/>
        <end position="28"/>
    </location>
</feature>
<dbReference type="PANTHER" id="PTHR42865:SF10">
    <property type="entry name" value="SODIUM:DICARBOXYLATE SYMPORTER FAMILY PROTEIN"/>
    <property type="match status" value="1"/>
</dbReference>
<comment type="subcellular location">
    <subcellularLocation>
        <location evidence="1">Membrane</location>
        <topology evidence="1">Multi-pass membrane protein</topology>
    </subcellularLocation>
</comment>
<reference evidence="7 8" key="1">
    <citation type="submission" date="2015-09" db="EMBL/GenBank/DDBJ databases">
        <authorList>
            <person name="Jackson K.R."/>
            <person name="Lunt B.L."/>
            <person name="Fisher J.N.B."/>
            <person name="Gardner A.V."/>
            <person name="Bailey M.E."/>
            <person name="Deus L.M."/>
            <person name="Earl A.S."/>
            <person name="Gibby P.D."/>
            <person name="Hartmann K.A."/>
            <person name="Liu J.E."/>
            <person name="Manci A.M."/>
            <person name="Nielsen D.A."/>
            <person name="Solomon M.B."/>
            <person name="Breakwell D.P."/>
            <person name="Burnett S.H."/>
            <person name="Grose J.H."/>
        </authorList>
    </citation>
    <scope>NUCLEOTIDE SEQUENCE [LARGE SCALE GENOMIC DNA]</scope>
    <source>
        <strain evidence="7 8">16</strain>
    </source>
</reference>
<reference evidence="7 8" key="2">
    <citation type="submission" date="2015-10" db="EMBL/GenBank/DDBJ databases">
        <title>Draft Genome Sequence of Prosthecomicrobium hirschii ATCC 27832.</title>
        <authorList>
            <person name="Daniel J."/>
            <person name="Givan S.A."/>
            <person name="Brun Y.V."/>
            <person name="Brown P.J."/>
        </authorList>
    </citation>
    <scope>NUCLEOTIDE SEQUENCE [LARGE SCALE GENOMIC DNA]</scope>
    <source>
        <strain evidence="7 8">16</strain>
    </source>
</reference>
<dbReference type="Gene3D" id="1.10.3860.10">
    <property type="entry name" value="Sodium:dicarboxylate symporter"/>
    <property type="match status" value="1"/>
</dbReference>
<evidence type="ECO:0000256" key="4">
    <source>
        <dbReference type="ARBA" id="ARBA00022989"/>
    </source>
</evidence>
<protein>
    <recommendedName>
        <fullName evidence="9">Sodium:dicarboxylate symporter</fullName>
    </recommendedName>
</protein>
<dbReference type="Proteomes" id="UP000048984">
    <property type="component" value="Unassembled WGS sequence"/>
</dbReference>
<comment type="caution">
    <text evidence="7">The sequence shown here is derived from an EMBL/GenBank/DDBJ whole genome shotgun (WGS) entry which is preliminary data.</text>
</comment>
<dbReference type="InterPro" id="IPR001991">
    <property type="entry name" value="Na-dicarboxylate_symporter"/>
</dbReference>
<feature type="transmembrane region" description="Helical" evidence="6">
    <location>
        <begin position="374"/>
        <end position="395"/>
    </location>
</feature>
<evidence type="ECO:0000256" key="2">
    <source>
        <dbReference type="ARBA" id="ARBA00022448"/>
    </source>
</evidence>
<evidence type="ECO:0000256" key="3">
    <source>
        <dbReference type="ARBA" id="ARBA00022692"/>
    </source>
</evidence>
<organism evidence="7 8">
    <name type="scientific">Prosthecodimorpha hirschii</name>
    <dbReference type="NCBI Taxonomy" id="665126"/>
    <lineage>
        <taxon>Bacteria</taxon>
        <taxon>Pseudomonadati</taxon>
        <taxon>Pseudomonadota</taxon>
        <taxon>Alphaproteobacteria</taxon>
        <taxon>Hyphomicrobiales</taxon>
        <taxon>Ancalomicrobiaceae</taxon>
        <taxon>Prosthecodimorpha</taxon>
    </lineage>
</organism>
<evidence type="ECO:0000313" key="8">
    <source>
        <dbReference type="Proteomes" id="UP000048984"/>
    </source>
</evidence>
<gene>
    <name evidence="7" type="ORF">ABB55_01705</name>
</gene>
<feature type="transmembrane region" description="Helical" evidence="6">
    <location>
        <begin position="277"/>
        <end position="298"/>
    </location>
</feature>
<proteinExistence type="predicted"/>
<dbReference type="GO" id="GO:0015293">
    <property type="term" value="F:symporter activity"/>
    <property type="evidence" value="ECO:0007669"/>
    <property type="project" value="InterPro"/>
</dbReference>
<dbReference type="STRING" id="665126.ABB55_01705"/>
<dbReference type="InterPro" id="IPR036458">
    <property type="entry name" value="Na:dicarbo_symporter_sf"/>
</dbReference>
<keyword evidence="4 6" id="KW-1133">Transmembrane helix</keyword>
<dbReference type="SUPFAM" id="SSF118215">
    <property type="entry name" value="Proton glutamate symport protein"/>
    <property type="match status" value="1"/>
</dbReference>